<feature type="transmembrane region" description="Helical" evidence="1">
    <location>
        <begin position="120"/>
        <end position="140"/>
    </location>
</feature>
<sequence>MFIQPWADALTYSFQNLWVGVVAFVPNLVVAVIIFVLGWLVGAALGRLVAQLVGSLKVDAALKNTGLSDAVERAGFSLDTGAFLGALVKWFFIVVFLVAALDVLELTQVNIFLQSVVLSYLPHVIVAALIIIVGAVVAEISRGFVAGTARAAGVHAAGFAGAVAKWSIWVFAILAALDQLNVASAFVQTLFQGIVIAASLAIGLSFGLGGQEAAARYIEKVRSEVANHHN</sequence>
<feature type="transmembrane region" description="Helical" evidence="1">
    <location>
        <begin position="17"/>
        <end position="41"/>
    </location>
</feature>
<name>A0A1F6C4F1_9BACT</name>
<dbReference type="PANTHER" id="PTHR30221">
    <property type="entry name" value="SMALL-CONDUCTANCE MECHANOSENSITIVE CHANNEL"/>
    <property type="match status" value="1"/>
</dbReference>
<comment type="caution">
    <text evidence="2">The sequence shown here is derived from an EMBL/GenBank/DDBJ whole genome shotgun (WGS) entry which is preliminary data.</text>
</comment>
<feature type="transmembrane region" description="Helical" evidence="1">
    <location>
        <begin position="189"/>
        <end position="210"/>
    </location>
</feature>
<evidence type="ECO:0000256" key="1">
    <source>
        <dbReference type="SAM" id="Phobius"/>
    </source>
</evidence>
<protein>
    <recommendedName>
        <fullName evidence="4">Small-conductance mechanosensitive ion channel</fullName>
    </recommendedName>
</protein>
<reference evidence="2 3" key="1">
    <citation type="journal article" date="2016" name="Nat. Commun.">
        <title>Thousands of microbial genomes shed light on interconnected biogeochemical processes in an aquifer system.</title>
        <authorList>
            <person name="Anantharaman K."/>
            <person name="Brown C.T."/>
            <person name="Hug L.A."/>
            <person name="Sharon I."/>
            <person name="Castelle C.J."/>
            <person name="Probst A.J."/>
            <person name="Thomas B.C."/>
            <person name="Singh A."/>
            <person name="Wilkins M.J."/>
            <person name="Karaoz U."/>
            <person name="Brodie E.L."/>
            <person name="Williams K.H."/>
            <person name="Hubbard S.S."/>
            <person name="Banfield J.F."/>
        </authorList>
    </citation>
    <scope>NUCLEOTIDE SEQUENCE [LARGE SCALE GENOMIC DNA]</scope>
</reference>
<organism evidence="2 3">
    <name type="scientific">Candidatus Kaiserbacteria bacterium RIFCSPHIGHO2_01_FULL_48_10</name>
    <dbReference type="NCBI Taxonomy" id="1798476"/>
    <lineage>
        <taxon>Bacteria</taxon>
        <taxon>Candidatus Kaiseribacteriota</taxon>
    </lineage>
</organism>
<keyword evidence="1" id="KW-0472">Membrane</keyword>
<dbReference type="AlphaFoldDB" id="A0A1F6C4F1"/>
<dbReference type="PANTHER" id="PTHR30221:SF1">
    <property type="entry name" value="SMALL-CONDUCTANCE MECHANOSENSITIVE CHANNEL"/>
    <property type="match status" value="1"/>
</dbReference>
<accession>A0A1F6C4F1</accession>
<keyword evidence="1" id="KW-1133">Transmembrane helix</keyword>
<dbReference type="Proteomes" id="UP000178249">
    <property type="component" value="Unassembled WGS sequence"/>
</dbReference>
<dbReference type="EMBL" id="MFKP01000027">
    <property type="protein sequence ID" value="OGG43943.1"/>
    <property type="molecule type" value="Genomic_DNA"/>
</dbReference>
<dbReference type="InterPro" id="IPR045275">
    <property type="entry name" value="MscS_archaea/bacteria_type"/>
</dbReference>
<dbReference type="InterPro" id="IPR008910">
    <property type="entry name" value="MSC_TM_helix"/>
</dbReference>
<evidence type="ECO:0000313" key="2">
    <source>
        <dbReference type="EMBL" id="OGG43943.1"/>
    </source>
</evidence>
<feature type="transmembrane region" description="Helical" evidence="1">
    <location>
        <begin position="152"/>
        <end position="177"/>
    </location>
</feature>
<dbReference type="Gene3D" id="1.10.287.1260">
    <property type="match status" value="2"/>
</dbReference>
<proteinExistence type="predicted"/>
<gene>
    <name evidence="2" type="ORF">A2841_03595</name>
</gene>
<evidence type="ECO:0008006" key="4">
    <source>
        <dbReference type="Google" id="ProtNLM"/>
    </source>
</evidence>
<evidence type="ECO:0000313" key="3">
    <source>
        <dbReference type="Proteomes" id="UP000178249"/>
    </source>
</evidence>
<keyword evidence="1" id="KW-0812">Transmembrane</keyword>
<dbReference type="Pfam" id="PF05552">
    <property type="entry name" value="MS_channel_1st_1"/>
    <property type="match status" value="2"/>
</dbReference>
<feature type="transmembrane region" description="Helical" evidence="1">
    <location>
        <begin position="82"/>
        <end position="100"/>
    </location>
</feature>
<dbReference type="GO" id="GO:0008381">
    <property type="term" value="F:mechanosensitive monoatomic ion channel activity"/>
    <property type="evidence" value="ECO:0007669"/>
    <property type="project" value="InterPro"/>
</dbReference>